<dbReference type="SUPFAM" id="SSF53822">
    <property type="entry name" value="Periplasmic binding protein-like I"/>
    <property type="match status" value="1"/>
</dbReference>
<organism evidence="7 8">
    <name type="scientific">Paenibacillus polymyxa</name>
    <name type="common">Bacillus polymyxa</name>
    <dbReference type="NCBI Taxonomy" id="1406"/>
    <lineage>
        <taxon>Bacteria</taxon>
        <taxon>Bacillati</taxon>
        <taxon>Bacillota</taxon>
        <taxon>Bacilli</taxon>
        <taxon>Bacillales</taxon>
        <taxon>Paenibacillaceae</taxon>
        <taxon>Paenibacillus</taxon>
    </lineage>
</organism>
<proteinExistence type="predicted"/>
<dbReference type="CDD" id="cd06291">
    <property type="entry name" value="PBP1_Qymf-like"/>
    <property type="match status" value="1"/>
</dbReference>
<name>A0A378XXK3_PAEPO</name>
<feature type="domain" description="HTH lacI-type" evidence="5">
    <location>
        <begin position="11"/>
        <end position="65"/>
    </location>
</feature>
<dbReference type="PRINTS" id="PR00036">
    <property type="entry name" value="HTHLACI"/>
</dbReference>
<dbReference type="Gene3D" id="1.10.260.40">
    <property type="entry name" value="lambda repressor-like DNA-binding domains"/>
    <property type="match status" value="1"/>
</dbReference>
<dbReference type="GO" id="GO:0000976">
    <property type="term" value="F:transcription cis-regulatory region binding"/>
    <property type="evidence" value="ECO:0007669"/>
    <property type="project" value="TreeGrafter"/>
</dbReference>
<keyword evidence="2" id="KW-0805">Transcription regulation</keyword>
<dbReference type="Pfam" id="PF00356">
    <property type="entry name" value="LacI"/>
    <property type="match status" value="1"/>
</dbReference>
<evidence type="ECO:0000256" key="2">
    <source>
        <dbReference type="ARBA" id="ARBA00023015"/>
    </source>
</evidence>
<dbReference type="AlphaFoldDB" id="A0A378XXK3"/>
<evidence type="ECO:0000256" key="1">
    <source>
        <dbReference type="ARBA" id="ARBA00022491"/>
    </source>
</evidence>
<dbReference type="PROSITE" id="PS00356">
    <property type="entry name" value="HTH_LACI_1"/>
    <property type="match status" value="1"/>
</dbReference>
<keyword evidence="1" id="KW-0678">Repressor</keyword>
<dbReference type="InterPro" id="IPR028082">
    <property type="entry name" value="Peripla_BP_I"/>
</dbReference>
<dbReference type="Proteomes" id="UP000254400">
    <property type="component" value="Unassembled WGS sequence"/>
</dbReference>
<dbReference type="InterPro" id="IPR000843">
    <property type="entry name" value="HTH_LacI"/>
</dbReference>
<dbReference type="SMART" id="SM00354">
    <property type="entry name" value="HTH_LACI"/>
    <property type="match status" value="1"/>
</dbReference>
<dbReference type="PROSITE" id="PS50943">
    <property type="entry name" value="HTH_CROC1"/>
    <property type="match status" value="1"/>
</dbReference>
<dbReference type="CDD" id="cd01392">
    <property type="entry name" value="HTH_LacI"/>
    <property type="match status" value="1"/>
</dbReference>
<evidence type="ECO:0000256" key="3">
    <source>
        <dbReference type="ARBA" id="ARBA00023125"/>
    </source>
</evidence>
<protein>
    <submittedName>
        <fullName evidence="7">HTH-type transcriptional repressor purR Purine nucleotide synthesis repressor Pur regulon repressor</fullName>
    </submittedName>
</protein>
<evidence type="ECO:0000313" key="7">
    <source>
        <dbReference type="EMBL" id="SUA69746.1"/>
    </source>
</evidence>
<dbReference type="EMBL" id="UGSC01000001">
    <property type="protein sequence ID" value="SUA69746.1"/>
    <property type="molecule type" value="Genomic_DNA"/>
</dbReference>
<dbReference type="Pfam" id="PF13377">
    <property type="entry name" value="Peripla_BP_3"/>
    <property type="match status" value="1"/>
</dbReference>
<accession>A0A378XXK3</accession>
<dbReference type="GO" id="GO:0003700">
    <property type="term" value="F:DNA-binding transcription factor activity"/>
    <property type="evidence" value="ECO:0007669"/>
    <property type="project" value="TreeGrafter"/>
</dbReference>
<sequence length="335" mass="37807">MKRRQVESMKPKLNDVAQLAGVSPTTVSRVLNNRGYISQETKDQVHKAMQELNYFPNDVARSLFTKRTNLIGLIIPTTSNPFFGELTFHIENICASLGYKLLLCNSLNQLDKEESYVDMLMRNQVDGIIVGTHNRGIVNYEQKNIAVIAIDRFLSDSIPVVGSDNYMGGKLASELLIEKGCKHILHINGPVELETPASLRRKAYEDVMEQYSREAITYEVHDPFHQQNHDEPIKRLLDEHPEVDGLFASNDMVAASFIAEARRRGKRVPEDIRVVGYDGTETTRNLLPELTTIQQPIQEIARSSIELLIKEIEGGFSDVPRETYLPVKLIEASTA</sequence>
<dbReference type="InterPro" id="IPR046335">
    <property type="entry name" value="LacI/GalR-like_sensor"/>
</dbReference>
<dbReference type="InterPro" id="IPR001387">
    <property type="entry name" value="Cro/C1-type_HTH"/>
</dbReference>
<evidence type="ECO:0000259" key="6">
    <source>
        <dbReference type="PROSITE" id="PS50943"/>
    </source>
</evidence>
<dbReference type="PANTHER" id="PTHR30146">
    <property type="entry name" value="LACI-RELATED TRANSCRIPTIONAL REPRESSOR"/>
    <property type="match status" value="1"/>
</dbReference>
<keyword evidence="4" id="KW-0804">Transcription</keyword>
<gene>
    <name evidence="7" type="primary">fruR3</name>
    <name evidence="7" type="ORF">NCTC10343_02612</name>
</gene>
<dbReference type="PANTHER" id="PTHR30146:SF95">
    <property type="entry name" value="RIBOSE OPERON REPRESSOR"/>
    <property type="match status" value="1"/>
</dbReference>
<dbReference type="SUPFAM" id="SSF47413">
    <property type="entry name" value="lambda repressor-like DNA-binding domains"/>
    <property type="match status" value="1"/>
</dbReference>
<evidence type="ECO:0000256" key="4">
    <source>
        <dbReference type="ARBA" id="ARBA00023163"/>
    </source>
</evidence>
<reference evidence="7 8" key="1">
    <citation type="submission" date="2018-06" db="EMBL/GenBank/DDBJ databases">
        <authorList>
            <consortium name="Pathogen Informatics"/>
            <person name="Doyle S."/>
        </authorList>
    </citation>
    <scope>NUCLEOTIDE SEQUENCE [LARGE SCALE GENOMIC DNA]</scope>
    <source>
        <strain evidence="7 8">NCTC10343</strain>
    </source>
</reference>
<dbReference type="InterPro" id="IPR010982">
    <property type="entry name" value="Lambda_DNA-bd_dom_sf"/>
</dbReference>
<evidence type="ECO:0000313" key="8">
    <source>
        <dbReference type="Proteomes" id="UP000254400"/>
    </source>
</evidence>
<keyword evidence="3" id="KW-0238">DNA-binding</keyword>
<evidence type="ECO:0000259" key="5">
    <source>
        <dbReference type="PROSITE" id="PS50932"/>
    </source>
</evidence>
<dbReference type="PROSITE" id="PS50932">
    <property type="entry name" value="HTH_LACI_2"/>
    <property type="match status" value="1"/>
</dbReference>
<feature type="domain" description="HTH cro/C1-type" evidence="6">
    <location>
        <begin position="15"/>
        <end position="55"/>
    </location>
</feature>
<dbReference type="Gene3D" id="3.40.50.2300">
    <property type="match status" value="2"/>
</dbReference>